<organism evidence="2 3">
    <name type="scientific">Candidatus Sulfuritelmatomonas gaucii</name>
    <dbReference type="NCBI Taxonomy" id="2043161"/>
    <lineage>
        <taxon>Bacteria</taxon>
        <taxon>Pseudomonadati</taxon>
        <taxon>Acidobacteriota</taxon>
        <taxon>Terriglobia</taxon>
        <taxon>Terriglobales</taxon>
        <taxon>Acidobacteriaceae</taxon>
        <taxon>Candidatus Sulfuritelmatomonas</taxon>
    </lineage>
</organism>
<dbReference type="EMBL" id="OKRB01000102">
    <property type="protein sequence ID" value="SPE24227.1"/>
    <property type="molecule type" value="Genomic_DNA"/>
</dbReference>
<dbReference type="AlphaFoldDB" id="A0A2N9LLW2"/>
<gene>
    <name evidence="2" type="ORF">SBA5_440024</name>
</gene>
<name>A0A2N9LLW2_9BACT</name>
<evidence type="ECO:0000313" key="2">
    <source>
        <dbReference type="EMBL" id="SPE24227.1"/>
    </source>
</evidence>
<accession>A0A2N9LLW2</accession>
<feature type="region of interest" description="Disordered" evidence="1">
    <location>
        <begin position="242"/>
        <end position="284"/>
    </location>
</feature>
<dbReference type="Proteomes" id="UP000239735">
    <property type="component" value="Unassembled WGS sequence"/>
</dbReference>
<reference evidence="3" key="1">
    <citation type="submission" date="2018-02" db="EMBL/GenBank/DDBJ databases">
        <authorList>
            <person name="Hausmann B."/>
        </authorList>
    </citation>
    <scope>NUCLEOTIDE SEQUENCE [LARGE SCALE GENOMIC DNA]</scope>
    <source>
        <strain evidence="3">Peat soil MAG SbA5</strain>
    </source>
</reference>
<evidence type="ECO:0000256" key="1">
    <source>
        <dbReference type="SAM" id="MobiDB-lite"/>
    </source>
</evidence>
<protein>
    <submittedName>
        <fullName evidence="2">Uncharacterized protein</fullName>
    </submittedName>
</protein>
<evidence type="ECO:0000313" key="3">
    <source>
        <dbReference type="Proteomes" id="UP000239735"/>
    </source>
</evidence>
<proteinExistence type="predicted"/>
<sequence length="284" mass="30965">MTSTARPGAEGIFAGALTSPDSVMLLRRRGQHQGILFTVSRRVLFGARARFNSRRNMSQVGSYLTQGGGWDANRSIEAMQMIPANTEQFQQSWPAMGNRVHMGIAILMHEPQIDFLDSQTKVESHPDHFDVIAPTVQREQRENVDSSTMRKRLEPALCVFEWQIKRSAGDQIKETAGGAAVKRLALKTLALIQPARTDGDVSSAAQCRLQMHDFPDRLAQICIAEHDRFTVGKLDAAPDSEPLTAVRNAKDADPAPGSTKSAGDFGGQIGGTVVNDDDLARAQA</sequence>